<feature type="domain" description="RsmI HTH" evidence="8">
    <location>
        <begin position="365"/>
        <end position="401"/>
    </location>
</feature>
<dbReference type="PANTHER" id="PTHR46111">
    <property type="entry name" value="RIBOSOMAL RNA SMALL SUBUNIT METHYLTRANSFERASE I"/>
    <property type="match status" value="1"/>
</dbReference>
<evidence type="ECO:0000256" key="3">
    <source>
        <dbReference type="ARBA" id="ARBA00022603"/>
    </source>
</evidence>
<keyword evidence="2" id="KW-0698">rRNA processing</keyword>
<evidence type="ECO:0000259" key="7">
    <source>
        <dbReference type="Pfam" id="PF00590"/>
    </source>
</evidence>
<evidence type="ECO:0000256" key="2">
    <source>
        <dbReference type="ARBA" id="ARBA00022552"/>
    </source>
</evidence>
<evidence type="ECO:0000259" key="8">
    <source>
        <dbReference type="Pfam" id="PF23016"/>
    </source>
</evidence>
<accession>A0A7S1TH62</accession>
<evidence type="ECO:0008006" key="10">
    <source>
        <dbReference type="Google" id="ProtNLM"/>
    </source>
</evidence>
<organism evidence="9">
    <name type="scientific">Compsopogon caeruleus</name>
    <dbReference type="NCBI Taxonomy" id="31354"/>
    <lineage>
        <taxon>Eukaryota</taxon>
        <taxon>Rhodophyta</taxon>
        <taxon>Compsopogonophyceae</taxon>
        <taxon>Compsopogonales</taxon>
        <taxon>Compsopogonaceae</taxon>
        <taxon>Compsopogon</taxon>
    </lineage>
</organism>
<dbReference type="InterPro" id="IPR008189">
    <property type="entry name" value="rRNA_ssu_MeTfrase_I"/>
</dbReference>
<dbReference type="SUPFAM" id="SSF53790">
    <property type="entry name" value="Tetrapyrrole methylase"/>
    <property type="match status" value="2"/>
</dbReference>
<dbReference type="Pfam" id="PF23016">
    <property type="entry name" value="RsmI_C"/>
    <property type="match status" value="1"/>
</dbReference>
<proteinExistence type="inferred from homology"/>
<dbReference type="PANTHER" id="PTHR46111:SF1">
    <property type="entry name" value="RIBOSOMAL RNA SMALL SUBUNIT METHYLTRANSFERASE I"/>
    <property type="match status" value="1"/>
</dbReference>
<dbReference type="GO" id="GO:0006364">
    <property type="term" value="P:rRNA processing"/>
    <property type="evidence" value="ECO:0007669"/>
    <property type="project" value="UniProtKB-KW"/>
</dbReference>
<dbReference type="Gene3D" id="3.40.1010.10">
    <property type="entry name" value="Cobalt-precorrin-4 Transmethylase, Domain 1"/>
    <property type="match status" value="1"/>
</dbReference>
<dbReference type="Pfam" id="PF00590">
    <property type="entry name" value="TP_methylase"/>
    <property type="match status" value="1"/>
</dbReference>
<feature type="domain" description="Tetrapyrrole methylase" evidence="7">
    <location>
        <begin position="41"/>
        <end position="310"/>
    </location>
</feature>
<protein>
    <recommendedName>
        <fullName evidence="10">Tetrapyrrole methylase domain-containing protein</fullName>
    </recommendedName>
</protein>
<sequence>MNVGKNYWGLTRRRGRSSVSWAPVQPCGVLPRPVQVDPGSLYLVATPIGNFWDVSLRASAILQQVDWIAAEDTRYSRILLRRLDEIFVGNPELEKRVIAGKSSKLNASDDDSVPKLEGFGAIRKQEDGDMMTRQSDHEENSNENQIQDEKEIDRTRRQRKRVQVVSHHEHNWHQRVPELVERLALGDSVALISDAGTPGISDPGFELVRACRERQIPVIPVPGPCAAIAALSVSGLPPGSFTFLGFLPSKGRSRRDAIEKISKFSQSVVIYEAPHRLLRLLSELAEDSGVCDRPVVLARELTKRYEEFLRFGSVDEANRWVEATAYEPIGEFTCVIGPPPKSRVPLDEIWDELSNNIVTLNASDMIQSLLDDGISPSAAARCVTKATSLPRKKVYKLALELSKSLGLGQEDCEEEERKAKGLR</sequence>
<dbReference type="GO" id="GO:0032259">
    <property type="term" value="P:methylation"/>
    <property type="evidence" value="ECO:0007669"/>
    <property type="project" value="UniProtKB-KW"/>
</dbReference>
<evidence type="ECO:0000256" key="1">
    <source>
        <dbReference type="ARBA" id="ARBA00022490"/>
    </source>
</evidence>
<dbReference type="GO" id="GO:0008168">
    <property type="term" value="F:methyltransferase activity"/>
    <property type="evidence" value="ECO:0007669"/>
    <property type="project" value="UniProtKB-KW"/>
</dbReference>
<keyword evidence="5" id="KW-0949">S-adenosyl-L-methionine</keyword>
<gene>
    <name evidence="9" type="ORF">CCAE0312_LOCUS8635</name>
</gene>
<reference evidence="9" key="1">
    <citation type="submission" date="2021-01" db="EMBL/GenBank/DDBJ databases">
        <authorList>
            <person name="Corre E."/>
            <person name="Pelletier E."/>
            <person name="Niang G."/>
            <person name="Scheremetjew M."/>
            <person name="Finn R."/>
            <person name="Kale V."/>
            <person name="Holt S."/>
            <person name="Cochrane G."/>
            <person name="Meng A."/>
            <person name="Brown T."/>
            <person name="Cohen L."/>
        </authorList>
    </citation>
    <scope>NUCLEOTIDE SEQUENCE</scope>
    <source>
        <strain evidence="9">SAG 36.94</strain>
    </source>
</reference>
<name>A0A7S1TH62_9RHOD</name>
<dbReference type="InterPro" id="IPR018063">
    <property type="entry name" value="SAM_MeTrfase_RsmI_CS"/>
</dbReference>
<evidence type="ECO:0000313" key="9">
    <source>
        <dbReference type="EMBL" id="CAD9236539.1"/>
    </source>
</evidence>
<keyword evidence="1" id="KW-0963">Cytoplasm</keyword>
<evidence type="ECO:0000256" key="4">
    <source>
        <dbReference type="ARBA" id="ARBA00022679"/>
    </source>
</evidence>
<dbReference type="InterPro" id="IPR000878">
    <property type="entry name" value="4pyrrol_Mease"/>
</dbReference>
<keyword evidence="4" id="KW-0808">Transferase</keyword>
<evidence type="ECO:0000256" key="5">
    <source>
        <dbReference type="ARBA" id="ARBA00022691"/>
    </source>
</evidence>
<evidence type="ECO:0000256" key="6">
    <source>
        <dbReference type="SAM" id="MobiDB-lite"/>
    </source>
</evidence>
<dbReference type="HAMAP" id="MF_01877">
    <property type="entry name" value="16SrRNA_methyltr_I"/>
    <property type="match status" value="1"/>
</dbReference>
<dbReference type="EMBL" id="HBGH01015477">
    <property type="protein sequence ID" value="CAD9236539.1"/>
    <property type="molecule type" value="Transcribed_RNA"/>
</dbReference>
<dbReference type="InterPro" id="IPR014776">
    <property type="entry name" value="4pyrrole_Mease_sub2"/>
</dbReference>
<dbReference type="AlphaFoldDB" id="A0A7S1TH62"/>
<dbReference type="InterPro" id="IPR035996">
    <property type="entry name" value="4pyrrol_Methylase_sf"/>
</dbReference>
<dbReference type="CDD" id="cd11648">
    <property type="entry name" value="RsmI"/>
    <property type="match status" value="1"/>
</dbReference>
<dbReference type="Gene3D" id="3.30.950.10">
    <property type="entry name" value="Methyltransferase, Cobalt-precorrin-4 Transmethylase, Domain 2"/>
    <property type="match status" value="1"/>
</dbReference>
<dbReference type="InterPro" id="IPR053910">
    <property type="entry name" value="RsmI_HTH"/>
</dbReference>
<dbReference type="PROSITE" id="PS01296">
    <property type="entry name" value="RSMI"/>
    <property type="match status" value="1"/>
</dbReference>
<feature type="region of interest" description="Disordered" evidence="6">
    <location>
        <begin position="121"/>
        <end position="168"/>
    </location>
</feature>
<keyword evidence="3" id="KW-0489">Methyltransferase</keyword>
<dbReference type="InterPro" id="IPR014777">
    <property type="entry name" value="4pyrrole_Mease_sub1"/>
</dbReference>